<dbReference type="SUPFAM" id="SSF46785">
    <property type="entry name" value="Winged helix' DNA-binding domain"/>
    <property type="match status" value="1"/>
</dbReference>
<dbReference type="PROSITE" id="PS50931">
    <property type="entry name" value="HTH_LYSR"/>
    <property type="match status" value="1"/>
</dbReference>
<reference evidence="6 7" key="1">
    <citation type="submission" date="2020-07" db="EMBL/GenBank/DDBJ databases">
        <title>Genomic Encyclopedia of Type Strains, Phase IV (KMG-V): Genome sequencing to study the core and pangenomes of soil and plant-associated prokaryotes.</title>
        <authorList>
            <person name="Whitman W."/>
        </authorList>
    </citation>
    <scope>NUCLEOTIDE SEQUENCE [LARGE SCALE GENOMIC DNA]</scope>
    <source>
        <strain evidence="6 7">SAS40</strain>
    </source>
</reference>
<keyword evidence="4" id="KW-0804">Transcription</keyword>
<comment type="similarity">
    <text evidence="1">Belongs to the LysR transcriptional regulatory family.</text>
</comment>
<evidence type="ECO:0000256" key="2">
    <source>
        <dbReference type="ARBA" id="ARBA00023015"/>
    </source>
</evidence>
<dbReference type="InterPro" id="IPR036388">
    <property type="entry name" value="WH-like_DNA-bd_sf"/>
</dbReference>
<dbReference type="GO" id="GO:0003677">
    <property type="term" value="F:DNA binding"/>
    <property type="evidence" value="ECO:0007669"/>
    <property type="project" value="UniProtKB-KW"/>
</dbReference>
<keyword evidence="7" id="KW-1185">Reference proteome</keyword>
<evidence type="ECO:0000259" key="5">
    <source>
        <dbReference type="PROSITE" id="PS50931"/>
    </source>
</evidence>
<evidence type="ECO:0000313" key="6">
    <source>
        <dbReference type="EMBL" id="NYE83722.1"/>
    </source>
</evidence>
<dbReference type="InterPro" id="IPR036390">
    <property type="entry name" value="WH_DNA-bd_sf"/>
</dbReference>
<name>A0A7Y9IVA7_9BURK</name>
<dbReference type="PANTHER" id="PTHR30419:SF8">
    <property type="entry name" value="NITROGEN ASSIMILATION TRANSCRIPTIONAL ACTIVATOR-RELATED"/>
    <property type="match status" value="1"/>
</dbReference>
<evidence type="ECO:0000256" key="1">
    <source>
        <dbReference type="ARBA" id="ARBA00009437"/>
    </source>
</evidence>
<dbReference type="Pfam" id="PF03466">
    <property type="entry name" value="LysR_substrate"/>
    <property type="match status" value="1"/>
</dbReference>
<keyword evidence="3 6" id="KW-0238">DNA-binding</keyword>
<dbReference type="SUPFAM" id="SSF53850">
    <property type="entry name" value="Periplasmic binding protein-like II"/>
    <property type="match status" value="1"/>
</dbReference>
<dbReference type="AlphaFoldDB" id="A0A7Y9IVA7"/>
<dbReference type="RefSeq" id="WP_179587501.1">
    <property type="nucleotide sequence ID" value="NZ_JACBYR010000001.1"/>
</dbReference>
<dbReference type="GO" id="GO:0003700">
    <property type="term" value="F:DNA-binding transcription factor activity"/>
    <property type="evidence" value="ECO:0007669"/>
    <property type="project" value="InterPro"/>
</dbReference>
<evidence type="ECO:0000256" key="4">
    <source>
        <dbReference type="ARBA" id="ARBA00023163"/>
    </source>
</evidence>
<dbReference type="Gene3D" id="1.10.10.10">
    <property type="entry name" value="Winged helix-like DNA-binding domain superfamily/Winged helix DNA-binding domain"/>
    <property type="match status" value="1"/>
</dbReference>
<dbReference type="EMBL" id="JACBYR010000001">
    <property type="protein sequence ID" value="NYE83722.1"/>
    <property type="molecule type" value="Genomic_DNA"/>
</dbReference>
<gene>
    <name evidence="6" type="ORF">FHW18_002993</name>
</gene>
<comment type="caution">
    <text evidence="6">The sequence shown here is derived from an EMBL/GenBank/DDBJ whole genome shotgun (WGS) entry which is preliminary data.</text>
</comment>
<dbReference type="Gene3D" id="3.40.190.290">
    <property type="match status" value="1"/>
</dbReference>
<dbReference type="PANTHER" id="PTHR30419">
    <property type="entry name" value="HTH-TYPE TRANSCRIPTIONAL REGULATOR YBHD"/>
    <property type="match status" value="1"/>
</dbReference>
<evidence type="ECO:0000256" key="3">
    <source>
        <dbReference type="ARBA" id="ARBA00023125"/>
    </source>
</evidence>
<feature type="domain" description="HTH lysR-type" evidence="5">
    <location>
        <begin position="3"/>
        <end position="60"/>
    </location>
</feature>
<protein>
    <submittedName>
        <fullName evidence="6">DNA-binding transcriptional LysR family regulator</fullName>
    </submittedName>
</protein>
<dbReference type="Proteomes" id="UP000542125">
    <property type="component" value="Unassembled WGS sequence"/>
</dbReference>
<keyword evidence="2" id="KW-0805">Transcription regulation</keyword>
<evidence type="ECO:0000313" key="7">
    <source>
        <dbReference type="Proteomes" id="UP000542125"/>
    </source>
</evidence>
<dbReference type="InterPro" id="IPR005119">
    <property type="entry name" value="LysR_subst-bd"/>
</dbReference>
<dbReference type="InterPro" id="IPR050950">
    <property type="entry name" value="HTH-type_LysR_regulators"/>
</dbReference>
<dbReference type="GO" id="GO:0005829">
    <property type="term" value="C:cytosol"/>
    <property type="evidence" value="ECO:0007669"/>
    <property type="project" value="TreeGrafter"/>
</dbReference>
<organism evidence="6 7">
    <name type="scientific">Pigmentiphaga litoralis</name>
    <dbReference type="NCBI Taxonomy" id="516702"/>
    <lineage>
        <taxon>Bacteria</taxon>
        <taxon>Pseudomonadati</taxon>
        <taxon>Pseudomonadota</taxon>
        <taxon>Betaproteobacteria</taxon>
        <taxon>Burkholderiales</taxon>
        <taxon>Alcaligenaceae</taxon>
        <taxon>Pigmentiphaga</taxon>
    </lineage>
</organism>
<dbReference type="Pfam" id="PF00126">
    <property type="entry name" value="HTH_1"/>
    <property type="match status" value="1"/>
</dbReference>
<sequence length="299" mass="31951">MLHPPRHYVYLDAVARAGSIRKAAEQLHVASTALNRKILEIEGEVGTPLFERLPRGVRLTAAGEVLLATVRRGLADLESASSQIEQLQGLVRGTVRIACAESVANDLVPATVAAYQRTHPGVQFRITVGGTAALVRDVLNDDVELVVAHDPPAAEGLEIIASVPQPLCVMMRPDHPLAGQESVRLADCERYPIALGAESFGSRRLIDRLAAKLRLSLRVSLEANSVETLKFFALTTNALCFQFRVGTARDVGRGDLVAIPLADRDLAGGKLMMAARAGRALPVATSSFAQALKAALEAM</sequence>
<proteinExistence type="inferred from homology"/>
<dbReference type="InterPro" id="IPR000847">
    <property type="entry name" value="LysR_HTH_N"/>
</dbReference>
<accession>A0A7Y9IVA7</accession>